<dbReference type="Proteomes" id="UP000501991">
    <property type="component" value="Chromosome"/>
</dbReference>
<evidence type="ECO:0000256" key="4">
    <source>
        <dbReference type="ARBA" id="ARBA00023163"/>
    </source>
</evidence>
<dbReference type="AlphaFoldDB" id="A0A6C1B6T6"/>
<evidence type="ECO:0000313" key="7">
    <source>
        <dbReference type="Proteomes" id="UP000501991"/>
    </source>
</evidence>
<dbReference type="SUPFAM" id="SSF53850">
    <property type="entry name" value="Periplasmic binding protein-like II"/>
    <property type="match status" value="1"/>
</dbReference>
<dbReference type="SUPFAM" id="SSF46785">
    <property type="entry name" value="Winged helix' DNA-binding domain"/>
    <property type="match status" value="1"/>
</dbReference>
<keyword evidence="2" id="KW-0805">Transcription regulation</keyword>
<evidence type="ECO:0000313" key="6">
    <source>
        <dbReference type="EMBL" id="QID19462.1"/>
    </source>
</evidence>
<dbReference type="PANTHER" id="PTHR30537">
    <property type="entry name" value="HTH-TYPE TRANSCRIPTIONAL REGULATOR"/>
    <property type="match status" value="1"/>
</dbReference>
<evidence type="ECO:0000256" key="1">
    <source>
        <dbReference type="ARBA" id="ARBA00009437"/>
    </source>
</evidence>
<evidence type="ECO:0000259" key="5">
    <source>
        <dbReference type="PROSITE" id="PS50931"/>
    </source>
</evidence>
<dbReference type="RefSeq" id="WP_173768090.1">
    <property type="nucleotide sequence ID" value="NZ_CP048836.1"/>
</dbReference>
<dbReference type="InterPro" id="IPR000847">
    <property type="entry name" value="LysR_HTH_N"/>
</dbReference>
<organism evidence="6 7">
    <name type="scientific">Nitrogeniibacter mangrovi</name>
    <dbReference type="NCBI Taxonomy" id="2016596"/>
    <lineage>
        <taxon>Bacteria</taxon>
        <taxon>Pseudomonadati</taxon>
        <taxon>Pseudomonadota</taxon>
        <taxon>Betaproteobacteria</taxon>
        <taxon>Rhodocyclales</taxon>
        <taxon>Zoogloeaceae</taxon>
        <taxon>Nitrogeniibacter</taxon>
    </lineage>
</organism>
<feature type="domain" description="HTH lysR-type" evidence="5">
    <location>
        <begin position="1"/>
        <end position="59"/>
    </location>
</feature>
<dbReference type="CDD" id="cd08471">
    <property type="entry name" value="PBP2_CrgA_like_2"/>
    <property type="match status" value="1"/>
</dbReference>
<keyword evidence="7" id="KW-1185">Reference proteome</keyword>
<evidence type="ECO:0000256" key="2">
    <source>
        <dbReference type="ARBA" id="ARBA00023015"/>
    </source>
</evidence>
<dbReference type="PANTHER" id="PTHR30537:SF5">
    <property type="entry name" value="HTH-TYPE TRANSCRIPTIONAL ACTIVATOR TTDR-RELATED"/>
    <property type="match status" value="1"/>
</dbReference>
<name>A0A6C1B6T6_9RHOO</name>
<keyword evidence="3" id="KW-0238">DNA-binding</keyword>
<dbReference type="GO" id="GO:0003700">
    <property type="term" value="F:DNA-binding transcription factor activity"/>
    <property type="evidence" value="ECO:0007669"/>
    <property type="project" value="InterPro"/>
</dbReference>
<accession>A0A6C1B6T6</accession>
<dbReference type="GO" id="GO:0043565">
    <property type="term" value="F:sequence-specific DNA binding"/>
    <property type="evidence" value="ECO:0007669"/>
    <property type="project" value="TreeGrafter"/>
</dbReference>
<dbReference type="FunFam" id="1.10.10.10:FF:000001">
    <property type="entry name" value="LysR family transcriptional regulator"/>
    <property type="match status" value="1"/>
</dbReference>
<dbReference type="Pfam" id="PF00126">
    <property type="entry name" value="HTH_1"/>
    <property type="match status" value="1"/>
</dbReference>
<sequence length="303" mass="32634">MDKLKAMDVFVHIVEAGSLTGAASRLGTSLASVVRQLAALEAVLGVRLINRTTRRMALTDEGREYVERCRRLLGELEDAERALTDRVHAPTGRIVMTAPVLFGRLHVAPVLSDFLLAHPQMRAELILLDRVVDLVEEGFDLALRIGPLPDSSLVGIAVGETARTLCASPAYLARHGRPAHPQALAADAGTHQMVGFTGFGAVGEWTFVRDGERHRVRVCERFVTNQVPAALDACAKGLGIGRFLGYQVADAIAAGTLEPVLADWAPAPEPVHLLMPSARLTSPRVRAFVDWAVPRLRSVLAGA</sequence>
<reference evidence="6 7" key="1">
    <citation type="submission" date="2020-02" db="EMBL/GenBank/DDBJ databases">
        <title>Nitrogenibacter mangrovi gen. nov., sp. nov. isolated from mangrove sediment, a denitrifying betaproteobacterium.</title>
        <authorList>
            <person name="Liao H."/>
            <person name="Tian Y."/>
        </authorList>
    </citation>
    <scope>NUCLEOTIDE SEQUENCE [LARGE SCALE GENOMIC DNA]</scope>
    <source>
        <strain evidence="6 7">M9-3-2</strain>
    </source>
</reference>
<keyword evidence="4" id="KW-0804">Transcription</keyword>
<dbReference type="KEGG" id="azq:G3580_18660"/>
<dbReference type="InterPro" id="IPR005119">
    <property type="entry name" value="LysR_subst-bd"/>
</dbReference>
<dbReference type="EMBL" id="CP048836">
    <property type="protein sequence ID" value="QID19462.1"/>
    <property type="molecule type" value="Genomic_DNA"/>
</dbReference>
<dbReference type="Pfam" id="PF03466">
    <property type="entry name" value="LysR_substrate"/>
    <property type="match status" value="1"/>
</dbReference>
<comment type="similarity">
    <text evidence="1">Belongs to the LysR transcriptional regulatory family.</text>
</comment>
<dbReference type="Gene3D" id="3.40.190.290">
    <property type="match status" value="1"/>
</dbReference>
<dbReference type="InterPro" id="IPR036388">
    <property type="entry name" value="WH-like_DNA-bd_sf"/>
</dbReference>
<proteinExistence type="inferred from homology"/>
<protein>
    <submittedName>
        <fullName evidence="6">LysR family transcriptional regulator</fullName>
    </submittedName>
</protein>
<evidence type="ECO:0000256" key="3">
    <source>
        <dbReference type="ARBA" id="ARBA00023125"/>
    </source>
</evidence>
<dbReference type="InterPro" id="IPR036390">
    <property type="entry name" value="WH_DNA-bd_sf"/>
</dbReference>
<dbReference type="Gene3D" id="1.10.10.10">
    <property type="entry name" value="Winged helix-like DNA-binding domain superfamily/Winged helix DNA-binding domain"/>
    <property type="match status" value="1"/>
</dbReference>
<dbReference type="GO" id="GO:0006351">
    <property type="term" value="P:DNA-templated transcription"/>
    <property type="evidence" value="ECO:0007669"/>
    <property type="project" value="TreeGrafter"/>
</dbReference>
<dbReference type="InterPro" id="IPR058163">
    <property type="entry name" value="LysR-type_TF_proteobact-type"/>
</dbReference>
<gene>
    <name evidence="6" type="ORF">G3580_18660</name>
</gene>
<dbReference type="PROSITE" id="PS50931">
    <property type="entry name" value="HTH_LYSR"/>
    <property type="match status" value="1"/>
</dbReference>